<comment type="subcellular location">
    <subcellularLocation>
        <location evidence="1">Nucleus</location>
    </subcellularLocation>
</comment>
<dbReference type="GO" id="GO:0005634">
    <property type="term" value="C:nucleus"/>
    <property type="evidence" value="ECO:0007669"/>
    <property type="project" value="UniProtKB-SubCell"/>
</dbReference>
<reference evidence="9" key="1">
    <citation type="submission" date="2014-03" db="EMBL/GenBank/DDBJ databases">
        <authorList>
            <person name="Aksoy S."/>
            <person name="Warren W."/>
            <person name="Wilson R.K."/>
        </authorList>
    </citation>
    <scope>NUCLEOTIDE SEQUENCE [LARGE SCALE GENOMIC DNA]</scope>
    <source>
        <strain evidence="9">IAEA</strain>
    </source>
</reference>
<evidence type="ECO:0000259" key="7">
    <source>
        <dbReference type="PROSITE" id="PS50217"/>
    </source>
</evidence>
<dbReference type="GO" id="GO:0003700">
    <property type="term" value="F:DNA-binding transcription factor activity"/>
    <property type="evidence" value="ECO:0007669"/>
    <property type="project" value="InterPro"/>
</dbReference>
<keyword evidence="3" id="KW-0804">Transcription</keyword>
<dbReference type="STRING" id="7398.A0A1A9ZXA6"/>
<feature type="coiled-coil region" evidence="5">
    <location>
        <begin position="338"/>
        <end position="365"/>
    </location>
</feature>
<keyword evidence="2" id="KW-0805">Transcription regulation</keyword>
<sequence length="420" mass="46805">MNASYAIGEVDKETGLLLNLSQKSNIFVGGDQTPTPTSLIKNCEEVGLFEDLQHVNPFEETFRRACEQSVYQSPTIHPNSAALNTNEDSLHTPQVFPQFDIAAEGGICDVENIDKQTLDTPVLCKDVQATKQISTGTNEPTTGKEQNDVEINSCVAEKAITPQVIPSISFMPPNVIQLQPQVITLTIPASNTHISQENTTLVAENIKSRPLLLPKLTENTRVHATESVNVSATAIQCRTSIESMRSSSSSVNEPSSASLTPTSQLPIKERLKAILNQNSKAHQVSEWSSINHKFHLNKSKYKLPKACSSNDAMERRRAASSRYRHKMRDEHKELIKRNCELKTENEKLKQRIKHLEMEMRKLQQSNTEQPLKTSNSSLPAQLHIPASTIHLLMNIPKRKSVMLTVHHFLHATLAANTMDV</sequence>
<keyword evidence="5" id="KW-0175">Coiled coil</keyword>
<name>A0A1A9ZXA6_GLOPL</name>
<evidence type="ECO:0000256" key="6">
    <source>
        <dbReference type="SAM" id="MobiDB-lite"/>
    </source>
</evidence>
<keyword evidence="9" id="KW-1185">Reference proteome</keyword>
<dbReference type="VEuPathDB" id="VectorBase:GPAI027965"/>
<evidence type="ECO:0000313" key="8">
    <source>
        <dbReference type="EnsemblMetazoa" id="GPAI027965-PA"/>
    </source>
</evidence>
<dbReference type="InterPro" id="IPR051027">
    <property type="entry name" value="bZIP_transcription_factors"/>
</dbReference>
<dbReference type="PANTHER" id="PTHR19304">
    <property type="entry name" value="CYCLIC-AMP RESPONSE ELEMENT BINDING PROTEIN"/>
    <property type="match status" value="1"/>
</dbReference>
<evidence type="ECO:0000256" key="5">
    <source>
        <dbReference type="SAM" id="Coils"/>
    </source>
</evidence>
<accession>A0A1A9ZXA6</accession>
<feature type="region of interest" description="Disordered" evidence="6">
    <location>
        <begin position="241"/>
        <end position="264"/>
    </location>
</feature>
<evidence type="ECO:0000256" key="4">
    <source>
        <dbReference type="ARBA" id="ARBA00023242"/>
    </source>
</evidence>
<keyword evidence="4" id="KW-0539">Nucleus</keyword>
<proteinExistence type="predicted"/>
<dbReference type="Gene3D" id="1.20.5.170">
    <property type="match status" value="1"/>
</dbReference>
<feature type="domain" description="BZIP" evidence="7">
    <location>
        <begin position="313"/>
        <end position="369"/>
    </location>
</feature>
<feature type="compositionally biased region" description="Low complexity" evidence="6">
    <location>
        <begin position="241"/>
        <end position="258"/>
    </location>
</feature>
<evidence type="ECO:0000256" key="2">
    <source>
        <dbReference type="ARBA" id="ARBA00023015"/>
    </source>
</evidence>
<protein>
    <recommendedName>
        <fullName evidence="7">BZIP domain-containing protein</fullName>
    </recommendedName>
</protein>
<dbReference type="AlphaFoldDB" id="A0A1A9ZXA6"/>
<organism evidence="8 9">
    <name type="scientific">Glossina pallidipes</name>
    <name type="common">Tsetse fly</name>
    <dbReference type="NCBI Taxonomy" id="7398"/>
    <lineage>
        <taxon>Eukaryota</taxon>
        <taxon>Metazoa</taxon>
        <taxon>Ecdysozoa</taxon>
        <taxon>Arthropoda</taxon>
        <taxon>Hexapoda</taxon>
        <taxon>Insecta</taxon>
        <taxon>Pterygota</taxon>
        <taxon>Neoptera</taxon>
        <taxon>Endopterygota</taxon>
        <taxon>Diptera</taxon>
        <taxon>Brachycera</taxon>
        <taxon>Muscomorpha</taxon>
        <taxon>Hippoboscoidea</taxon>
        <taxon>Glossinidae</taxon>
        <taxon>Glossina</taxon>
    </lineage>
</organism>
<reference evidence="8" key="2">
    <citation type="submission" date="2020-05" db="UniProtKB">
        <authorList>
            <consortium name="EnsemblMetazoa"/>
        </authorList>
    </citation>
    <scope>IDENTIFICATION</scope>
    <source>
        <strain evidence="8">IAEA</strain>
    </source>
</reference>
<evidence type="ECO:0000256" key="1">
    <source>
        <dbReference type="ARBA" id="ARBA00004123"/>
    </source>
</evidence>
<dbReference type="PROSITE" id="PS50217">
    <property type="entry name" value="BZIP"/>
    <property type="match status" value="1"/>
</dbReference>
<dbReference type="Proteomes" id="UP000092445">
    <property type="component" value="Unassembled WGS sequence"/>
</dbReference>
<evidence type="ECO:0000256" key="3">
    <source>
        <dbReference type="ARBA" id="ARBA00023163"/>
    </source>
</evidence>
<dbReference type="EnsemblMetazoa" id="GPAI027965-RA">
    <property type="protein sequence ID" value="GPAI027965-PA"/>
    <property type="gene ID" value="GPAI027965"/>
</dbReference>
<dbReference type="InterPro" id="IPR004827">
    <property type="entry name" value="bZIP"/>
</dbReference>
<evidence type="ECO:0000313" key="9">
    <source>
        <dbReference type="Proteomes" id="UP000092445"/>
    </source>
</evidence>